<dbReference type="GO" id="GO:0006644">
    <property type="term" value="P:phospholipid metabolic process"/>
    <property type="evidence" value="ECO:0007669"/>
    <property type="project" value="InterPro"/>
</dbReference>
<dbReference type="OrthoDB" id="290927at2"/>
<dbReference type="InterPro" id="IPR036444">
    <property type="entry name" value="PLipase_A2_dom_sf"/>
</dbReference>
<feature type="chain" id="PRO_5015615720" evidence="1">
    <location>
        <begin position="23"/>
        <end position="144"/>
    </location>
</feature>
<dbReference type="Gene3D" id="1.20.90.10">
    <property type="entry name" value="Phospholipase A2 domain"/>
    <property type="match status" value="1"/>
</dbReference>
<keyword evidence="3" id="KW-1185">Reference proteome</keyword>
<dbReference type="AlphaFoldDB" id="A0A2T0KLN0"/>
<evidence type="ECO:0000256" key="1">
    <source>
        <dbReference type="SAM" id="SignalP"/>
    </source>
</evidence>
<proteinExistence type="predicted"/>
<sequence length="144" mass="16266">MRNAAVAALLFLTLTPAAPARASSMDRQALLSSWTQPTAASTAAWNAARLDRARWAEHRFDWSSDLCTRAPDTPIGFDFGNACRHHDFGYRNYRGDLARHKDRLDEVFRADLRRVCDGRALMAQPFCNSIAFTYYEAVRLLVKA</sequence>
<gene>
    <name evidence="2" type="ORF">CLV67_102162</name>
</gene>
<keyword evidence="1" id="KW-0732">Signal</keyword>
<evidence type="ECO:0000313" key="2">
    <source>
        <dbReference type="EMBL" id="PRX24387.1"/>
    </source>
</evidence>
<dbReference type="Proteomes" id="UP000239415">
    <property type="component" value="Unassembled WGS sequence"/>
</dbReference>
<protein>
    <submittedName>
        <fullName evidence="2">Phospholipase A2-like protein</fullName>
    </submittedName>
</protein>
<feature type="signal peptide" evidence="1">
    <location>
        <begin position="1"/>
        <end position="22"/>
    </location>
</feature>
<reference evidence="2 3" key="1">
    <citation type="submission" date="2018-03" db="EMBL/GenBank/DDBJ databases">
        <title>Genomic Encyclopedia of Archaeal and Bacterial Type Strains, Phase II (KMG-II): from individual species to whole genera.</title>
        <authorList>
            <person name="Goeker M."/>
        </authorList>
    </citation>
    <scope>NUCLEOTIDE SEQUENCE [LARGE SCALE GENOMIC DNA]</scope>
    <source>
        <strain evidence="2 3">DSM 43146</strain>
    </source>
</reference>
<organism evidence="2 3">
    <name type="scientific">Actinoplanes italicus</name>
    <dbReference type="NCBI Taxonomy" id="113567"/>
    <lineage>
        <taxon>Bacteria</taxon>
        <taxon>Bacillati</taxon>
        <taxon>Actinomycetota</taxon>
        <taxon>Actinomycetes</taxon>
        <taxon>Micromonosporales</taxon>
        <taxon>Micromonosporaceae</taxon>
        <taxon>Actinoplanes</taxon>
    </lineage>
</organism>
<dbReference type="GO" id="GO:0004623">
    <property type="term" value="F:phospholipase A2 activity"/>
    <property type="evidence" value="ECO:0007669"/>
    <property type="project" value="InterPro"/>
</dbReference>
<accession>A0A2T0KLN0</accession>
<name>A0A2T0KLN0_9ACTN</name>
<comment type="caution">
    <text evidence="2">The sequence shown here is derived from an EMBL/GenBank/DDBJ whole genome shotgun (WGS) entry which is preliminary data.</text>
</comment>
<dbReference type="GO" id="GO:0050482">
    <property type="term" value="P:arachidonate secretion"/>
    <property type="evidence" value="ECO:0007669"/>
    <property type="project" value="InterPro"/>
</dbReference>
<dbReference type="EMBL" id="PVMZ01000002">
    <property type="protein sequence ID" value="PRX24387.1"/>
    <property type="molecule type" value="Genomic_DNA"/>
</dbReference>
<evidence type="ECO:0000313" key="3">
    <source>
        <dbReference type="Proteomes" id="UP000239415"/>
    </source>
</evidence>
<dbReference type="RefSeq" id="WP_106315904.1">
    <property type="nucleotide sequence ID" value="NZ_BOMO01000016.1"/>
</dbReference>
<dbReference type="SUPFAM" id="SSF48619">
    <property type="entry name" value="Phospholipase A2, PLA2"/>
    <property type="match status" value="1"/>
</dbReference>
<dbReference type="Pfam" id="PF09056">
    <property type="entry name" value="Phospholip_A2_3"/>
    <property type="match status" value="1"/>
</dbReference>
<dbReference type="InterPro" id="IPR015141">
    <property type="entry name" value="PLipase_A2_prok/fun"/>
</dbReference>